<dbReference type="PANTHER" id="PTHR43669">
    <property type="entry name" value="5-KETO-D-GLUCONATE 5-REDUCTASE"/>
    <property type="match status" value="1"/>
</dbReference>
<dbReference type="GO" id="GO:0016491">
    <property type="term" value="F:oxidoreductase activity"/>
    <property type="evidence" value="ECO:0007669"/>
    <property type="project" value="UniProtKB-KW"/>
</dbReference>
<dbReference type="VEuPathDB" id="FungiDB:MYCTH_54815"/>
<dbReference type="OrthoDB" id="37659at2759"/>
<dbReference type="Proteomes" id="UP000007322">
    <property type="component" value="Chromosome 5"/>
</dbReference>
<proteinExistence type="inferred from homology"/>
<dbReference type="PRINTS" id="PR00081">
    <property type="entry name" value="GDHRDH"/>
</dbReference>
<dbReference type="InterPro" id="IPR002347">
    <property type="entry name" value="SDR_fam"/>
</dbReference>
<dbReference type="Pfam" id="PF00106">
    <property type="entry name" value="adh_short"/>
    <property type="match status" value="1"/>
</dbReference>
<gene>
    <name evidence="3" type="ORF">MYCTH_54815</name>
</gene>
<protein>
    <submittedName>
        <fullName evidence="3">NADP-dependent dehydrogenase-like protein</fullName>
    </submittedName>
</protein>
<dbReference type="AlphaFoldDB" id="G2QIG3"/>
<keyword evidence="4" id="KW-1185">Reference proteome</keyword>
<comment type="similarity">
    <text evidence="1">Belongs to the short-chain dehydrogenases/reductases (SDR) family.</text>
</comment>
<organism evidence="3 4">
    <name type="scientific">Thermothelomyces thermophilus (strain ATCC 42464 / BCRC 31852 / DSM 1799)</name>
    <name type="common">Sporotrichum thermophile</name>
    <dbReference type="NCBI Taxonomy" id="573729"/>
    <lineage>
        <taxon>Eukaryota</taxon>
        <taxon>Fungi</taxon>
        <taxon>Dikarya</taxon>
        <taxon>Ascomycota</taxon>
        <taxon>Pezizomycotina</taxon>
        <taxon>Sordariomycetes</taxon>
        <taxon>Sordariomycetidae</taxon>
        <taxon>Sordariales</taxon>
        <taxon>Chaetomiaceae</taxon>
        <taxon>Thermothelomyces</taxon>
    </lineage>
</organism>
<evidence type="ECO:0000256" key="1">
    <source>
        <dbReference type="ARBA" id="ARBA00006484"/>
    </source>
</evidence>
<accession>G2QIG3</accession>
<evidence type="ECO:0000256" key="2">
    <source>
        <dbReference type="ARBA" id="ARBA00023002"/>
    </source>
</evidence>
<dbReference type="RefSeq" id="XP_003665582.1">
    <property type="nucleotide sequence ID" value="XM_003665534.1"/>
</dbReference>
<name>G2QIG3_THET4</name>
<dbReference type="OMA" id="LPRCANY"/>
<dbReference type="SUPFAM" id="SSF51735">
    <property type="entry name" value="NAD(P)-binding Rossmann-fold domains"/>
    <property type="match status" value="1"/>
</dbReference>
<dbReference type="Gene3D" id="3.40.50.720">
    <property type="entry name" value="NAD(P)-binding Rossmann-like Domain"/>
    <property type="match status" value="1"/>
</dbReference>
<dbReference type="InParanoid" id="G2QIG3"/>
<dbReference type="PANTHER" id="PTHR43669:SF3">
    <property type="entry name" value="ALCOHOL DEHYDROGENASE, PUTATIVE (AFU_ORTHOLOGUE AFUA_3G03445)-RELATED"/>
    <property type="match status" value="1"/>
</dbReference>
<dbReference type="HOGENOM" id="CLU_010194_2_6_1"/>
<dbReference type="eggNOG" id="KOG1205">
    <property type="taxonomic scope" value="Eukaryota"/>
</dbReference>
<evidence type="ECO:0000313" key="4">
    <source>
        <dbReference type="Proteomes" id="UP000007322"/>
    </source>
</evidence>
<evidence type="ECO:0000313" key="3">
    <source>
        <dbReference type="EMBL" id="AEO60337.1"/>
    </source>
</evidence>
<keyword evidence="2" id="KW-0560">Oxidoreductase</keyword>
<sequence>MAFPYKKVLLIGATSGIGLEAANQLVAQGVNVIAVGRRQDRLDSFVAANADAPGKASGVALDISAIEQIPAFAQRIIDAHPDLDCVFLNAGIQYVMDFSKPWTVDLSKIQQEITVNYVSMVALTHAFVPFFQDKAAKQEKVAFIYTTTSLMSLPYPMVLNYSASKAALHSFILGIREQFKHAGQDVGVLELVTPLVQTELHNGQPGWGPDFNPGMPVDVFVKAALDGFVAGEETVAVGQAKAVYDEFEAEKGRRVGPVWAGIRKAMGKAHTFD</sequence>
<dbReference type="InterPro" id="IPR036291">
    <property type="entry name" value="NAD(P)-bd_dom_sf"/>
</dbReference>
<reference evidence="3 4" key="1">
    <citation type="journal article" date="2011" name="Nat. Biotechnol.">
        <title>Comparative genomic analysis of the thermophilic biomass-degrading fungi Myceliophthora thermophila and Thielavia terrestris.</title>
        <authorList>
            <person name="Berka R.M."/>
            <person name="Grigoriev I.V."/>
            <person name="Otillar R."/>
            <person name="Salamov A."/>
            <person name="Grimwood J."/>
            <person name="Reid I."/>
            <person name="Ishmael N."/>
            <person name="John T."/>
            <person name="Darmond C."/>
            <person name="Moisan M.-C."/>
            <person name="Henrissat B."/>
            <person name="Coutinho P.M."/>
            <person name="Lombard V."/>
            <person name="Natvig D.O."/>
            <person name="Lindquist E."/>
            <person name="Schmutz J."/>
            <person name="Lucas S."/>
            <person name="Harris P."/>
            <person name="Powlowski J."/>
            <person name="Bellemare A."/>
            <person name="Taylor D."/>
            <person name="Butler G."/>
            <person name="de Vries R.P."/>
            <person name="Allijn I.E."/>
            <person name="van den Brink J."/>
            <person name="Ushinsky S."/>
            <person name="Storms R."/>
            <person name="Powell A.J."/>
            <person name="Paulsen I.T."/>
            <person name="Elbourne L.D.H."/>
            <person name="Baker S.E."/>
            <person name="Magnuson J."/>
            <person name="LaBoissiere S."/>
            <person name="Clutterbuck A.J."/>
            <person name="Martinez D."/>
            <person name="Wogulis M."/>
            <person name="de Leon A.L."/>
            <person name="Rey M.W."/>
            <person name="Tsang A."/>
        </authorList>
    </citation>
    <scope>NUCLEOTIDE SEQUENCE [LARGE SCALE GENOMIC DNA]</scope>
    <source>
        <strain evidence="4">ATCC 42464 / BCRC 31852 / DSM 1799</strain>
    </source>
</reference>
<dbReference type="KEGG" id="mtm:MYCTH_54815"/>
<dbReference type="GeneID" id="11511342"/>
<dbReference type="EMBL" id="CP003006">
    <property type="protein sequence ID" value="AEO60337.1"/>
    <property type="molecule type" value="Genomic_DNA"/>
</dbReference>